<dbReference type="EMBL" id="JACETU010000006">
    <property type="protein sequence ID" value="KAF7426316.1"/>
    <property type="molecule type" value="Genomic_DNA"/>
</dbReference>
<accession>A0A8H7DTB9</accession>
<dbReference type="RefSeq" id="XP_036629620.1">
    <property type="nucleotide sequence ID" value="XM_036778192.1"/>
</dbReference>
<comment type="caution">
    <text evidence="1">The sequence shown here is derived from an EMBL/GenBank/DDBJ whole genome shotgun (WGS) entry which is preliminary data.</text>
</comment>
<dbReference type="VEuPathDB" id="FungiDB:PC9H_008684"/>
<protein>
    <submittedName>
        <fullName evidence="1">Uncharacterized protein</fullName>
    </submittedName>
</protein>
<gene>
    <name evidence="1" type="ORF">PC9H_008684</name>
</gene>
<sequence length="453" mass="51102">MRLTKHIPALIAMTKQLISSCYASHLSPIHTFSPNQPSHALVSSSQRRFQTAMDFINTFLSQGCVDPTSGKADITLCITSRARTVRSFLPLAVDVWECHTFNNHLHEVQIVGLIDAILSYTSSDSQRVPQRLSNCAWIALKNLLPSSSNVDYTTSSFVFKLVELIRRAFVSTPLPQSSSFSRYKNMRLMMHTMVFCYSAQLDRGYSNSGFRSCLDILMLCTRGRRQGMKNLLSLIDEGIGANQDDTLSPLDILLFEVVTQCTRLPFLRVALEVVSSSDYRSARVVDIARQCVLHTFIAKELVNPRCNTGIVTSQQQVVMALRSMFVITRDVYMLTTPDLSPHVLPRDDREHIMRFAAFLLRLHHDELMADWAGFTAHSSLRVDIDFRGCPARARGCFQASSYFPDRIVVHVIVPTICKKLELTFAVDLPSNVTARRLSALIRDFESTRLQLLS</sequence>
<name>A0A8H7DTB9_PLEOS</name>
<organism evidence="1 2">
    <name type="scientific">Pleurotus ostreatus</name>
    <name type="common">Oyster mushroom</name>
    <name type="synonym">White-rot fungus</name>
    <dbReference type="NCBI Taxonomy" id="5322"/>
    <lineage>
        <taxon>Eukaryota</taxon>
        <taxon>Fungi</taxon>
        <taxon>Dikarya</taxon>
        <taxon>Basidiomycota</taxon>
        <taxon>Agaricomycotina</taxon>
        <taxon>Agaricomycetes</taxon>
        <taxon>Agaricomycetidae</taxon>
        <taxon>Agaricales</taxon>
        <taxon>Pleurotineae</taxon>
        <taxon>Pleurotaceae</taxon>
        <taxon>Pleurotus</taxon>
    </lineage>
</organism>
<keyword evidence="2" id="KW-1185">Reference proteome</keyword>
<evidence type="ECO:0000313" key="1">
    <source>
        <dbReference type="EMBL" id="KAF7426316.1"/>
    </source>
</evidence>
<dbReference type="Proteomes" id="UP000623687">
    <property type="component" value="Unassembled WGS sequence"/>
</dbReference>
<evidence type="ECO:0000313" key="2">
    <source>
        <dbReference type="Proteomes" id="UP000623687"/>
    </source>
</evidence>
<dbReference type="OrthoDB" id="3007465at2759"/>
<dbReference type="AlphaFoldDB" id="A0A8H7DTB9"/>
<proteinExistence type="predicted"/>
<dbReference type="GeneID" id="59378502"/>
<reference evidence="1" key="1">
    <citation type="submission" date="2019-07" db="EMBL/GenBank/DDBJ databases">
        <authorList>
            <person name="Palmer J.M."/>
        </authorList>
    </citation>
    <scope>NUCLEOTIDE SEQUENCE</scope>
    <source>
        <strain evidence="1">PC9</strain>
    </source>
</reference>